<protein>
    <submittedName>
        <fullName evidence="1">Uncharacterized protein</fullName>
    </submittedName>
</protein>
<dbReference type="RefSeq" id="XP_014147198.1">
    <property type="nucleotide sequence ID" value="XM_014291723.1"/>
</dbReference>
<gene>
    <name evidence="1" type="ORF">SARC_14144</name>
</gene>
<dbReference type="Proteomes" id="UP000054560">
    <property type="component" value="Unassembled WGS sequence"/>
</dbReference>
<evidence type="ECO:0000313" key="1">
    <source>
        <dbReference type="EMBL" id="KNC73296.1"/>
    </source>
</evidence>
<dbReference type="AlphaFoldDB" id="A0A0L0F9T4"/>
<sequence>MRPGFLHKFEMFAFVAELLATKLETTSCDGPIITCLVDATMYRPTPLKSAELKELEIQFILLLKGNVRSVTAVEIVYRVLGTDHPCIDDCLNLLRNCYFDAFFSLQAPSLVAFAAMQCTWTGPVAELDHYGLLLNIHNRQREAASVQKRMISVERPRWEPPFAEMDIGCHRSLSSGRSSDFIPVDFISDTDTKESSFYCDEPYDLGYLEEEEDEYKNHVYTDPSQTLSRKAPCLMDDKCIEESDKENTRPVHWSEQTSCTTSFDIWPTCKEEILDTKKARMVYTRKLFGVTTLTKQCTQISRPTQQKLQVQYREGEVIQRTRYRNTNPINKSVDEQIIGAEYDHRIEHVLREYMADTMQSTADFADSTIARVA</sequence>
<name>A0A0L0F9T4_9EUKA</name>
<keyword evidence="2" id="KW-1185">Reference proteome</keyword>
<proteinExistence type="predicted"/>
<reference evidence="1 2" key="1">
    <citation type="submission" date="2011-02" db="EMBL/GenBank/DDBJ databases">
        <title>The Genome Sequence of Sphaeroforma arctica JP610.</title>
        <authorList>
            <consortium name="The Broad Institute Genome Sequencing Platform"/>
            <person name="Russ C."/>
            <person name="Cuomo C."/>
            <person name="Young S.K."/>
            <person name="Zeng Q."/>
            <person name="Gargeya S."/>
            <person name="Alvarado L."/>
            <person name="Berlin A."/>
            <person name="Chapman S.B."/>
            <person name="Chen Z."/>
            <person name="Freedman E."/>
            <person name="Gellesch M."/>
            <person name="Goldberg J."/>
            <person name="Griggs A."/>
            <person name="Gujja S."/>
            <person name="Heilman E."/>
            <person name="Heiman D."/>
            <person name="Howarth C."/>
            <person name="Mehta T."/>
            <person name="Neiman D."/>
            <person name="Pearson M."/>
            <person name="Roberts A."/>
            <person name="Saif S."/>
            <person name="Shea T."/>
            <person name="Shenoy N."/>
            <person name="Sisk P."/>
            <person name="Stolte C."/>
            <person name="Sykes S."/>
            <person name="White J."/>
            <person name="Yandava C."/>
            <person name="Burger G."/>
            <person name="Gray M.W."/>
            <person name="Holland P.W.H."/>
            <person name="King N."/>
            <person name="Lang F.B.F."/>
            <person name="Roger A.J."/>
            <person name="Ruiz-Trillo I."/>
            <person name="Haas B."/>
            <person name="Nusbaum C."/>
            <person name="Birren B."/>
        </authorList>
    </citation>
    <scope>NUCLEOTIDE SEQUENCE [LARGE SCALE GENOMIC DNA]</scope>
    <source>
        <strain evidence="1 2">JP610</strain>
    </source>
</reference>
<organism evidence="1 2">
    <name type="scientific">Sphaeroforma arctica JP610</name>
    <dbReference type="NCBI Taxonomy" id="667725"/>
    <lineage>
        <taxon>Eukaryota</taxon>
        <taxon>Ichthyosporea</taxon>
        <taxon>Ichthyophonida</taxon>
        <taxon>Sphaeroforma</taxon>
    </lineage>
</organism>
<accession>A0A0L0F9T4</accession>
<dbReference type="EMBL" id="KQ245814">
    <property type="protein sequence ID" value="KNC73296.1"/>
    <property type="molecule type" value="Genomic_DNA"/>
</dbReference>
<evidence type="ECO:0000313" key="2">
    <source>
        <dbReference type="Proteomes" id="UP000054560"/>
    </source>
</evidence>
<dbReference type="GeneID" id="25914648"/>